<gene>
    <name evidence="2" type="ORF">GCM10012284_57100</name>
</gene>
<keyword evidence="3" id="KW-1185">Reference proteome</keyword>
<dbReference type="Proteomes" id="UP000656042">
    <property type="component" value="Unassembled WGS sequence"/>
</dbReference>
<comment type="caution">
    <text evidence="2">The sequence shown here is derived from an EMBL/GenBank/DDBJ whole genome shotgun (WGS) entry which is preliminary data.</text>
</comment>
<evidence type="ECO:0000313" key="2">
    <source>
        <dbReference type="EMBL" id="GGL14971.1"/>
    </source>
</evidence>
<evidence type="ECO:0000256" key="1">
    <source>
        <dbReference type="SAM" id="MobiDB-lite"/>
    </source>
</evidence>
<dbReference type="EMBL" id="BMMX01000046">
    <property type="protein sequence ID" value="GGL14971.1"/>
    <property type="molecule type" value="Genomic_DNA"/>
</dbReference>
<evidence type="ECO:0000313" key="3">
    <source>
        <dbReference type="Proteomes" id="UP000656042"/>
    </source>
</evidence>
<accession>A0A8J3FSJ5</accession>
<name>A0A8J3FSJ5_9ACTN</name>
<feature type="region of interest" description="Disordered" evidence="1">
    <location>
        <begin position="54"/>
        <end position="83"/>
    </location>
</feature>
<organism evidence="2 3">
    <name type="scientific">Mangrovihabitans endophyticus</name>
    <dbReference type="NCBI Taxonomy" id="1751298"/>
    <lineage>
        <taxon>Bacteria</taxon>
        <taxon>Bacillati</taxon>
        <taxon>Actinomycetota</taxon>
        <taxon>Actinomycetes</taxon>
        <taxon>Micromonosporales</taxon>
        <taxon>Micromonosporaceae</taxon>
        <taxon>Mangrovihabitans</taxon>
    </lineage>
</organism>
<protein>
    <submittedName>
        <fullName evidence="2">Uncharacterized protein</fullName>
    </submittedName>
</protein>
<proteinExistence type="predicted"/>
<feature type="compositionally biased region" description="Polar residues" evidence="1">
    <location>
        <begin position="68"/>
        <end position="83"/>
    </location>
</feature>
<reference evidence="2" key="1">
    <citation type="journal article" date="2014" name="Int. J. Syst. Evol. Microbiol.">
        <title>Complete genome sequence of Corynebacterium casei LMG S-19264T (=DSM 44701T), isolated from a smear-ripened cheese.</title>
        <authorList>
            <consortium name="US DOE Joint Genome Institute (JGI-PGF)"/>
            <person name="Walter F."/>
            <person name="Albersmeier A."/>
            <person name="Kalinowski J."/>
            <person name="Ruckert C."/>
        </authorList>
    </citation>
    <scope>NUCLEOTIDE SEQUENCE</scope>
    <source>
        <strain evidence="2">CGMCC 4.7299</strain>
    </source>
</reference>
<dbReference type="AlphaFoldDB" id="A0A8J3FSJ5"/>
<reference evidence="2" key="2">
    <citation type="submission" date="2020-09" db="EMBL/GenBank/DDBJ databases">
        <authorList>
            <person name="Sun Q."/>
            <person name="Zhou Y."/>
        </authorList>
    </citation>
    <scope>NUCLEOTIDE SEQUENCE</scope>
    <source>
        <strain evidence="2">CGMCC 4.7299</strain>
    </source>
</reference>
<sequence>MPVPENQASQRIGTPCTCRSASAVVNVAGSGRPGRSTAATVARSALSRVIAASVPSGPSSRYAPVPWSRSQATPSAYRTVPRT</sequence>